<comment type="caution">
    <text evidence="2">The sequence shown here is derived from an EMBL/GenBank/DDBJ whole genome shotgun (WGS) entry which is preliminary data.</text>
</comment>
<evidence type="ECO:0000313" key="8">
    <source>
        <dbReference type="EMBL" id="PJB04540.1"/>
    </source>
</evidence>
<evidence type="ECO:0000313" key="3">
    <source>
        <dbReference type="EMBL" id="PIV13851.1"/>
    </source>
</evidence>
<dbReference type="PANTHER" id="PTHR10806">
    <property type="entry name" value="SIGNAL PEPTIDASE COMPLEX CATALYTIC SUBUNIT SEC11"/>
    <property type="match status" value="1"/>
</dbReference>
<dbReference type="Proteomes" id="UP000228888">
    <property type="component" value="Unassembled WGS sequence"/>
</dbReference>
<sequence length="180" mass="20351">MVKKRIFELKKLYDSSELVQLVCYFAVFLFVFFVVLPFVFGTSSPINSVVSSSMEHNNDVWKDWLLQHNFTTSDIDGLVLGNGFNAGDMVIAVAPKNIKKGDVILYNLKVAAPEFVRSDFIIIHRVVEVKEIGSKIFFITKGDNNLIRDPTQIPENAVIGKAFLVVPYLGWPRKIINDLL</sequence>
<dbReference type="PANTHER" id="PTHR10806:SF6">
    <property type="entry name" value="SIGNAL PEPTIDASE COMPLEX CATALYTIC SUBUNIT SEC11"/>
    <property type="match status" value="1"/>
</dbReference>
<accession>A0A2H9QSV8</accession>
<keyword evidence="1" id="KW-0472">Membrane</keyword>
<organism evidence="2 11">
    <name type="scientific">Huberarchaeum crystalense</name>
    <dbReference type="NCBI Taxonomy" id="2014257"/>
    <lineage>
        <taxon>Archaea</taxon>
        <taxon>Candidatus Huberarchaeota</taxon>
        <taxon>Candidatus Huberarchaeia</taxon>
        <taxon>Candidatus Huberarchaeales</taxon>
        <taxon>Candidatus Huberarchaeaceae</taxon>
        <taxon>Candidatus Huberarchaeum</taxon>
    </lineage>
</organism>
<dbReference type="EMBL" id="PFMG01000032">
    <property type="protein sequence ID" value="PIY99829.1"/>
    <property type="molecule type" value="Genomic_DNA"/>
</dbReference>
<evidence type="ECO:0000313" key="11">
    <source>
        <dbReference type="Proteomes" id="UP000229789"/>
    </source>
</evidence>
<dbReference type="NCBIfam" id="TIGR02228">
    <property type="entry name" value="sigpep_I_arch"/>
    <property type="match status" value="1"/>
</dbReference>
<dbReference type="GO" id="GO:0006465">
    <property type="term" value="P:signal peptide processing"/>
    <property type="evidence" value="ECO:0007669"/>
    <property type="project" value="InterPro"/>
</dbReference>
<dbReference type="Proteomes" id="UP000230477">
    <property type="component" value="Unassembled WGS sequence"/>
</dbReference>
<dbReference type="EMBL" id="PFFF01000023">
    <property type="protein sequence ID" value="PIV89803.1"/>
    <property type="molecule type" value="Genomic_DNA"/>
</dbReference>
<dbReference type="EMBL" id="PETW01000019">
    <property type="protein sequence ID" value="PIV46509.1"/>
    <property type="molecule type" value="Genomic_DNA"/>
</dbReference>
<dbReference type="EMBL" id="PCUF01000019">
    <property type="protein sequence ID" value="PIN66545.1"/>
    <property type="molecule type" value="Genomic_DNA"/>
</dbReference>
<feature type="transmembrane region" description="Helical" evidence="1">
    <location>
        <begin position="21"/>
        <end position="40"/>
    </location>
</feature>
<evidence type="ECO:0000313" key="2">
    <source>
        <dbReference type="EMBL" id="PIN66545.1"/>
    </source>
</evidence>
<protein>
    <submittedName>
        <fullName evidence="2">Signal peptidase I</fullName>
    </submittedName>
</protein>
<keyword evidence="1" id="KW-0812">Transmembrane</keyword>
<dbReference type="EMBL" id="PEUT01000016">
    <property type="protein sequence ID" value="PIV13851.1"/>
    <property type="molecule type" value="Genomic_DNA"/>
</dbReference>
<dbReference type="InterPro" id="IPR001733">
    <property type="entry name" value="Peptidase_S26B"/>
</dbReference>
<evidence type="ECO:0000313" key="10">
    <source>
        <dbReference type="Proteomes" id="UP000228888"/>
    </source>
</evidence>
<keyword evidence="1" id="KW-1133">Transmembrane helix</keyword>
<evidence type="ECO:0000313" key="7">
    <source>
        <dbReference type="EMBL" id="PIY99829.1"/>
    </source>
</evidence>
<accession>A0A2G9LJ47</accession>
<dbReference type="EMBL" id="PFIH01000033">
    <property type="protein sequence ID" value="PIX28087.1"/>
    <property type="molecule type" value="Genomic_DNA"/>
</dbReference>
<dbReference type="GO" id="GO:0016020">
    <property type="term" value="C:membrane"/>
    <property type="evidence" value="ECO:0007669"/>
    <property type="project" value="InterPro"/>
</dbReference>
<gene>
    <name evidence="8" type="ORF">CO124_00005</name>
    <name evidence="4" type="ORF">COS22_00980</name>
    <name evidence="3" type="ORF">COS45_00695</name>
    <name evidence="5" type="ORF">COW47_00825</name>
    <name evidence="2" type="ORF">COW69_01655</name>
    <name evidence="7" type="ORF">COY63_01440</name>
    <name evidence="6" type="ORF">COZ66_01390</name>
</gene>
<reference evidence="2 11" key="1">
    <citation type="submission" date="2017-09" db="EMBL/GenBank/DDBJ databases">
        <title>Depth-based differentiation of microbial function through sediment-hosted aquifers and enrichment of novel symbionts in the deep terrestrial subsurface.</title>
        <authorList>
            <person name="Probst A.J."/>
            <person name="Ladd B."/>
            <person name="Jarett J.K."/>
            <person name="Geller-Mcgrath D.E."/>
            <person name="Sieber C.M."/>
            <person name="Emerson J.B."/>
            <person name="Anantharaman K."/>
            <person name="Thomas B.C."/>
            <person name="Malmstrom R."/>
            <person name="Stieglmeier M."/>
            <person name="Klingl A."/>
            <person name="Woyke T."/>
            <person name="Ryan C.M."/>
            <person name="Banfield J.F."/>
        </authorList>
    </citation>
    <scope>NUCLEOTIDE SEQUENCE [LARGE SCALE GENOMIC DNA]</scope>
    <source>
        <strain evidence="4">CG02_land_8_20_14_3_00_31_209</strain>
        <strain evidence="3">CG03_land_8_20_14_0_80_31_114</strain>
        <strain evidence="5">CG17_big_fil_post_rev_8_21_14_2_50_31_73</strain>
        <strain evidence="2">CG18_big_fil_WC_8_21_14_2_50_31_19</strain>
        <strain evidence="7">CG_4_10_14_0_8_um_filter_31_133</strain>
        <strain evidence="6">CG_4_8_14_3_um_filter</strain>
        <strain evidence="8">CG_4_9_14_3_um_filter_31_125</strain>
    </source>
</reference>
<dbReference type="Proteomes" id="UP000228874">
    <property type="component" value="Unassembled WGS sequence"/>
</dbReference>
<accession>A0A2H9P8M2</accession>
<dbReference type="GO" id="GO:0004252">
    <property type="term" value="F:serine-type endopeptidase activity"/>
    <property type="evidence" value="ECO:0007669"/>
    <property type="project" value="InterPro"/>
</dbReference>
<dbReference type="EMBL" id="PFUW01000001">
    <property type="protein sequence ID" value="PJB04540.1"/>
    <property type="molecule type" value="Genomic_DNA"/>
</dbReference>
<accession>A0A2H9MP31</accession>
<evidence type="ECO:0000313" key="9">
    <source>
        <dbReference type="Proteomes" id="UP000228874"/>
    </source>
</evidence>
<dbReference type="InterPro" id="IPR019533">
    <property type="entry name" value="Peptidase_S26"/>
</dbReference>
<dbReference type="AlphaFoldDB" id="A0A2G9LJ47"/>
<accession>A0A2H9N2K9</accession>
<dbReference type="CDD" id="cd06530">
    <property type="entry name" value="S26_SPase_I"/>
    <property type="match status" value="1"/>
</dbReference>
<dbReference type="Proteomes" id="UP000230713">
    <property type="component" value="Unassembled WGS sequence"/>
</dbReference>
<accession>A0A2H9M2T3</accession>
<evidence type="ECO:0000313" key="5">
    <source>
        <dbReference type="EMBL" id="PIV89803.1"/>
    </source>
</evidence>
<evidence type="ECO:0000313" key="6">
    <source>
        <dbReference type="EMBL" id="PIX28087.1"/>
    </source>
</evidence>
<evidence type="ECO:0000256" key="1">
    <source>
        <dbReference type="SAM" id="Phobius"/>
    </source>
</evidence>
<proteinExistence type="predicted"/>
<dbReference type="Proteomes" id="UP000228989">
    <property type="component" value="Unassembled WGS sequence"/>
</dbReference>
<dbReference type="Proteomes" id="UP000231449">
    <property type="component" value="Unassembled WGS sequence"/>
</dbReference>
<dbReference type="Proteomes" id="UP000229789">
    <property type="component" value="Unassembled WGS sequence"/>
</dbReference>
<name>A0A2G9LJ47_HUBC1</name>
<accession>A0A2H9M899</accession>
<reference evidence="9 10" key="2">
    <citation type="submission" date="2017-09" db="EMBL/GenBank/DDBJ databases">
        <title>Depth-based differentiation of microbial function through sediment-hosted aquifers and enrichment of novel symbionts in the deep terrestrial subsurface.</title>
        <authorList>
            <person name="Probst A.J."/>
            <person name="Ladd B."/>
            <person name="Jarett J.K."/>
            <person name="Geller-Mcgrath D.E."/>
            <person name="Sieber C.M.K."/>
            <person name="Emerson J.B."/>
            <person name="Anantharaman K."/>
            <person name="Thomas B.C."/>
            <person name="Malmstrom R."/>
            <person name="Stieglmeier M."/>
            <person name="Klingl A."/>
            <person name="Woyke T."/>
            <person name="Ryan C.M."/>
            <person name="Banfield J.F."/>
        </authorList>
    </citation>
    <scope>NUCLEOTIDE SEQUENCE [LARGE SCALE GENOMIC DNA]</scope>
</reference>
<evidence type="ECO:0000313" key="4">
    <source>
        <dbReference type="EMBL" id="PIV46509.1"/>
    </source>
</evidence>